<evidence type="ECO:0000256" key="3">
    <source>
        <dbReference type="ARBA" id="ARBA00022679"/>
    </source>
</evidence>
<dbReference type="Pfam" id="PF02485">
    <property type="entry name" value="Branch"/>
    <property type="match status" value="1"/>
</dbReference>
<dbReference type="InterPro" id="IPR003406">
    <property type="entry name" value="Glyco_trans_14"/>
</dbReference>
<dbReference type="PANTHER" id="PTHR45719">
    <property type="entry name" value="GLYCOSYLTRANSFERASE"/>
    <property type="match status" value="1"/>
</dbReference>
<dbReference type="PANTHER" id="PTHR45719:SF11">
    <property type="entry name" value="OS01G0121800 PROTEIN"/>
    <property type="match status" value="1"/>
</dbReference>
<evidence type="ECO:0000313" key="6">
    <source>
        <dbReference type="EMBL" id="KAI5392292.1"/>
    </source>
</evidence>
<dbReference type="EMBL" id="JAMSHJ010000007">
    <property type="protein sequence ID" value="KAI5392293.1"/>
    <property type="molecule type" value="Genomic_DNA"/>
</dbReference>
<evidence type="ECO:0000313" key="7">
    <source>
        <dbReference type="Proteomes" id="UP001058974"/>
    </source>
</evidence>
<dbReference type="OrthoDB" id="2019572at2759"/>
<gene>
    <name evidence="6" type="ORF">KIW84_076903</name>
</gene>
<evidence type="ECO:0000256" key="1">
    <source>
        <dbReference type="ARBA" id="ARBA00004606"/>
    </source>
</evidence>
<protein>
    <submittedName>
        <fullName evidence="6">Uncharacterized protein</fullName>
    </submittedName>
</protein>
<reference evidence="6 7" key="1">
    <citation type="journal article" date="2022" name="Nat. Genet.">
        <title>Improved pea reference genome and pan-genome highlight genomic features and evolutionary characteristics.</title>
        <authorList>
            <person name="Yang T."/>
            <person name="Liu R."/>
            <person name="Luo Y."/>
            <person name="Hu S."/>
            <person name="Wang D."/>
            <person name="Wang C."/>
            <person name="Pandey M.K."/>
            <person name="Ge S."/>
            <person name="Xu Q."/>
            <person name="Li N."/>
            <person name="Li G."/>
            <person name="Huang Y."/>
            <person name="Saxena R.K."/>
            <person name="Ji Y."/>
            <person name="Li M."/>
            <person name="Yan X."/>
            <person name="He Y."/>
            <person name="Liu Y."/>
            <person name="Wang X."/>
            <person name="Xiang C."/>
            <person name="Varshney R.K."/>
            <person name="Ding H."/>
            <person name="Gao S."/>
            <person name="Zong X."/>
        </authorList>
    </citation>
    <scope>NUCLEOTIDE SEQUENCE [LARGE SCALE GENOMIC DNA]</scope>
    <source>
        <strain evidence="6 7">cv. Zhongwan 6</strain>
    </source>
</reference>
<sequence length="423" mass="48620">MRTSKFSCRGLDYRLCLLIVAVILLLFATASRLNIPNVSYYSTTITNLQQNYNDPKKILVSKAKGYPPVFAYWIFGTKGETNKMMRLLQAIYHPRNQYLLQLDDCSSESERMNLALYVKSFKVFEEFGNVNVVGKSYGMNKMGSSSLSASLHASAMLLKLNKDWDWFFTLSASHYPLMTQDDILHAFTNLPTNLNFIHYTNKTLRNEQRNMNQIVVDPSLHSEKSSPLYFAVEARDTPDAFKIFRGSPWMILTRSFMEYCINGWDNLPRRLLMFFSNVAYPMESYFHTVLCNSQEFKNTIVDNNLIYSLFDDDPSESQLLDMSHYDTMMEIGAAFARPFGEDELVLEKIDDLVLNRSLNGIVKGEWCSSSNLEINKSTKVSEIVEDNIDVVKAGLFGMKLRTQLDEIVNSGRYRTSECQFQLV</sequence>
<organism evidence="6 7">
    <name type="scientific">Pisum sativum</name>
    <name type="common">Garden pea</name>
    <name type="synonym">Lathyrus oleraceus</name>
    <dbReference type="NCBI Taxonomy" id="3888"/>
    <lineage>
        <taxon>Eukaryota</taxon>
        <taxon>Viridiplantae</taxon>
        <taxon>Streptophyta</taxon>
        <taxon>Embryophyta</taxon>
        <taxon>Tracheophyta</taxon>
        <taxon>Spermatophyta</taxon>
        <taxon>Magnoliopsida</taxon>
        <taxon>eudicotyledons</taxon>
        <taxon>Gunneridae</taxon>
        <taxon>Pentapetalae</taxon>
        <taxon>rosids</taxon>
        <taxon>fabids</taxon>
        <taxon>Fabales</taxon>
        <taxon>Fabaceae</taxon>
        <taxon>Papilionoideae</taxon>
        <taxon>50 kb inversion clade</taxon>
        <taxon>NPAAA clade</taxon>
        <taxon>Hologalegina</taxon>
        <taxon>IRL clade</taxon>
        <taxon>Fabeae</taxon>
        <taxon>Lathyrus</taxon>
    </lineage>
</organism>
<evidence type="ECO:0000256" key="2">
    <source>
        <dbReference type="ARBA" id="ARBA00022676"/>
    </source>
</evidence>
<dbReference type="Gramene" id="Psat07G0690300-T2">
    <property type="protein sequence ID" value="KAI5392293.1"/>
    <property type="gene ID" value="KIW84_076903"/>
</dbReference>
<dbReference type="EMBL" id="JAMSHJ010000007">
    <property type="protein sequence ID" value="KAI5392292.1"/>
    <property type="molecule type" value="Genomic_DNA"/>
</dbReference>
<dbReference type="GO" id="GO:0016020">
    <property type="term" value="C:membrane"/>
    <property type="evidence" value="ECO:0007669"/>
    <property type="project" value="UniProtKB-SubCell"/>
</dbReference>
<keyword evidence="7" id="KW-1185">Reference proteome</keyword>
<keyword evidence="4" id="KW-0472">Membrane</keyword>
<dbReference type="Proteomes" id="UP001058974">
    <property type="component" value="Chromosome 7"/>
</dbReference>
<keyword evidence="3" id="KW-0808">Transferase</keyword>
<keyword evidence="5" id="KW-0325">Glycoprotein</keyword>
<dbReference type="InterPro" id="IPR044610">
    <property type="entry name" value="GLCAT14A/B/C"/>
</dbReference>
<comment type="subcellular location">
    <subcellularLocation>
        <location evidence="1">Membrane</location>
        <topology evidence="1">Single-pass type II membrane protein</topology>
    </subcellularLocation>
</comment>
<dbReference type="AlphaFoldDB" id="A0A9D4VZA2"/>
<dbReference type="GO" id="GO:0015020">
    <property type="term" value="F:glucuronosyltransferase activity"/>
    <property type="evidence" value="ECO:0007669"/>
    <property type="project" value="InterPro"/>
</dbReference>
<evidence type="ECO:0000256" key="5">
    <source>
        <dbReference type="ARBA" id="ARBA00023180"/>
    </source>
</evidence>
<accession>A0A9D4VZA2</accession>
<proteinExistence type="predicted"/>
<dbReference type="Gramene" id="Psat07G0690300-T1">
    <property type="protein sequence ID" value="KAI5392292.1"/>
    <property type="gene ID" value="KIW84_076903"/>
</dbReference>
<name>A0A9D4VZA2_PEA</name>
<keyword evidence="2" id="KW-0328">Glycosyltransferase</keyword>
<evidence type="ECO:0000256" key="4">
    <source>
        <dbReference type="ARBA" id="ARBA00023136"/>
    </source>
</evidence>
<comment type="caution">
    <text evidence="6">The sequence shown here is derived from an EMBL/GenBank/DDBJ whole genome shotgun (WGS) entry which is preliminary data.</text>
</comment>